<feature type="region of interest" description="Disordered" evidence="2">
    <location>
        <begin position="412"/>
        <end position="477"/>
    </location>
</feature>
<evidence type="ECO:0000313" key="4">
    <source>
        <dbReference type="EMBL" id="GBG79499.1"/>
    </source>
</evidence>
<feature type="region of interest" description="Disordered" evidence="2">
    <location>
        <begin position="70"/>
        <end position="95"/>
    </location>
</feature>
<dbReference type="PANTHER" id="PTHR43187:SF1">
    <property type="entry name" value="GLUTAMINE AMIDOTRANSFERASE DUG3-RELATED"/>
    <property type="match status" value="1"/>
</dbReference>
<gene>
    <name evidence="4" type="ORF">CBR_g29646</name>
</gene>
<dbReference type="GO" id="GO:0006751">
    <property type="term" value="P:glutathione catabolic process"/>
    <property type="evidence" value="ECO:0007669"/>
    <property type="project" value="TreeGrafter"/>
</dbReference>
<protein>
    <recommendedName>
        <fullName evidence="3">Glutamine amidotransferase type-2 domain-containing protein</fullName>
    </recommendedName>
</protein>
<dbReference type="EMBL" id="BFEA01000321">
    <property type="protein sequence ID" value="GBG79499.1"/>
    <property type="molecule type" value="Genomic_DNA"/>
</dbReference>
<feature type="domain" description="Glutamine amidotransferase type-2" evidence="3">
    <location>
        <begin position="7"/>
        <end position="375"/>
    </location>
</feature>
<dbReference type="OrthoDB" id="537818at2759"/>
<dbReference type="InterPro" id="IPR052373">
    <property type="entry name" value="Gamma-glu_amide_hydrolase"/>
</dbReference>
<keyword evidence="1" id="KW-0315">Glutamine amidotransferase</keyword>
<name>A0A388LB10_CHABU</name>
<evidence type="ECO:0000313" key="5">
    <source>
        <dbReference type="Proteomes" id="UP000265515"/>
    </source>
</evidence>
<feature type="compositionally biased region" description="Basic and acidic residues" evidence="2">
    <location>
        <begin position="423"/>
        <end position="435"/>
    </location>
</feature>
<dbReference type="CDD" id="cd01908">
    <property type="entry name" value="YafJ"/>
    <property type="match status" value="1"/>
</dbReference>
<evidence type="ECO:0000259" key="3">
    <source>
        <dbReference type="PROSITE" id="PS51278"/>
    </source>
</evidence>
<dbReference type="AlphaFoldDB" id="A0A388LB10"/>
<comment type="caution">
    <text evidence="4">The sequence shown here is derived from an EMBL/GenBank/DDBJ whole genome shotgun (WGS) entry which is preliminary data.</text>
</comment>
<dbReference type="InterPro" id="IPR026869">
    <property type="entry name" value="EgtC-like"/>
</dbReference>
<dbReference type="GO" id="GO:0061672">
    <property type="term" value="C:glutathione hydrolase complex"/>
    <property type="evidence" value="ECO:0007669"/>
    <property type="project" value="TreeGrafter"/>
</dbReference>
<evidence type="ECO:0000256" key="1">
    <source>
        <dbReference type="ARBA" id="ARBA00022962"/>
    </source>
</evidence>
<dbReference type="Pfam" id="PF13230">
    <property type="entry name" value="GATase_4"/>
    <property type="match status" value="1"/>
</dbReference>
<dbReference type="SUPFAM" id="SSF56235">
    <property type="entry name" value="N-terminal nucleophile aminohydrolases (Ntn hydrolases)"/>
    <property type="match status" value="1"/>
</dbReference>
<dbReference type="InterPro" id="IPR029055">
    <property type="entry name" value="Ntn_hydrolases_N"/>
</dbReference>
<evidence type="ECO:0000256" key="2">
    <source>
        <dbReference type="SAM" id="MobiDB-lite"/>
    </source>
</evidence>
<dbReference type="GO" id="GO:0008242">
    <property type="term" value="F:omega peptidase activity"/>
    <property type="evidence" value="ECO:0007669"/>
    <property type="project" value="TreeGrafter"/>
</dbReference>
<dbReference type="Proteomes" id="UP000265515">
    <property type="component" value="Unassembled WGS sequence"/>
</dbReference>
<dbReference type="Gene3D" id="3.60.20.10">
    <property type="entry name" value="Glutamine Phosphoribosylpyrophosphate, subunit 1, domain 1"/>
    <property type="match status" value="1"/>
</dbReference>
<dbReference type="STRING" id="69332.A0A388LB10"/>
<accession>A0A388LB10</accession>
<feature type="compositionally biased region" description="Low complexity" evidence="2">
    <location>
        <begin position="70"/>
        <end position="84"/>
    </location>
</feature>
<feature type="region of interest" description="Disordered" evidence="2">
    <location>
        <begin position="253"/>
        <end position="278"/>
    </location>
</feature>
<dbReference type="Gramene" id="GBG79499">
    <property type="protein sequence ID" value="GBG79499"/>
    <property type="gene ID" value="CBR_g29646"/>
</dbReference>
<sequence>MYVGPAVGLDAVLLKPSHSSIDMATKHYIPQILDSKADLVDVLLNARRNHAINLDGFGIGWYPLDSHSSSSSASSSSPSQAAPDSEAKARAPPMLYKTVKAGPEDDRLMELAQTVKSGCFFAHSRASTTGEVIVENCHPWTYGRFMWMHNGGISRFAEIRRFMLAEMGARFAAQIQGQTDSEAAFFLFLHFLAQAAPQEGAREERQPCDDDERAFIDPEMAIRLPSTAAMLEAAMEQTVQFIVKSVNLVCQEEGGEQETGGPNCTSEEKKKRGAKRRERSSLNFVVTDGANVVAIRFRDSRVEPPPSLFYAHGIMHPPSSKGGSLDFVPPEPGRDGLLRAAIVTSEPLINFEDDAHLQEDWHLIEANHMVIIDERRDLKMRKLCIDCAALVEHKVRRWGRRSRAEGTADVIINNGNLHPESGGVRDEAGHAEREALSSPSCSSEEEEEEDAGHGQEAPGEAAQAAADLPQSSDAAAAEALSTAEDAVKLLAGTSLETAIRVSAIAPPTTTITAGTV</sequence>
<reference evidence="4 5" key="1">
    <citation type="journal article" date="2018" name="Cell">
        <title>The Chara Genome: Secondary Complexity and Implications for Plant Terrestrialization.</title>
        <authorList>
            <person name="Nishiyama T."/>
            <person name="Sakayama H."/>
            <person name="Vries J.D."/>
            <person name="Buschmann H."/>
            <person name="Saint-Marcoux D."/>
            <person name="Ullrich K.K."/>
            <person name="Haas F.B."/>
            <person name="Vanderstraeten L."/>
            <person name="Becker D."/>
            <person name="Lang D."/>
            <person name="Vosolsobe S."/>
            <person name="Rombauts S."/>
            <person name="Wilhelmsson P.K.I."/>
            <person name="Janitza P."/>
            <person name="Kern R."/>
            <person name="Heyl A."/>
            <person name="Rumpler F."/>
            <person name="Villalobos L.I.A.C."/>
            <person name="Clay J.M."/>
            <person name="Skokan R."/>
            <person name="Toyoda A."/>
            <person name="Suzuki Y."/>
            <person name="Kagoshima H."/>
            <person name="Schijlen E."/>
            <person name="Tajeshwar N."/>
            <person name="Catarino B."/>
            <person name="Hetherington A.J."/>
            <person name="Saltykova A."/>
            <person name="Bonnot C."/>
            <person name="Breuninger H."/>
            <person name="Symeonidi A."/>
            <person name="Radhakrishnan G.V."/>
            <person name="Van Nieuwerburgh F."/>
            <person name="Deforce D."/>
            <person name="Chang C."/>
            <person name="Karol K.G."/>
            <person name="Hedrich R."/>
            <person name="Ulvskov P."/>
            <person name="Glockner G."/>
            <person name="Delwiche C.F."/>
            <person name="Petrasek J."/>
            <person name="Van de Peer Y."/>
            <person name="Friml J."/>
            <person name="Beilby M."/>
            <person name="Dolan L."/>
            <person name="Kohara Y."/>
            <person name="Sugano S."/>
            <person name="Fujiyama A."/>
            <person name="Delaux P.-M."/>
            <person name="Quint M."/>
            <person name="TheiBen G."/>
            <person name="Hagemann M."/>
            <person name="Harholt J."/>
            <person name="Dunand C."/>
            <person name="Zachgo S."/>
            <person name="Langdale J."/>
            <person name="Maumus F."/>
            <person name="Straeten D.V.D."/>
            <person name="Gould S.B."/>
            <person name="Rensing S.A."/>
        </authorList>
    </citation>
    <scope>NUCLEOTIDE SEQUENCE [LARGE SCALE GENOMIC DNA]</scope>
    <source>
        <strain evidence="4 5">S276</strain>
    </source>
</reference>
<dbReference type="PROSITE" id="PS51278">
    <property type="entry name" value="GATASE_TYPE_2"/>
    <property type="match status" value="1"/>
</dbReference>
<organism evidence="4 5">
    <name type="scientific">Chara braunii</name>
    <name type="common">Braun's stonewort</name>
    <dbReference type="NCBI Taxonomy" id="69332"/>
    <lineage>
        <taxon>Eukaryota</taxon>
        <taxon>Viridiplantae</taxon>
        <taxon>Streptophyta</taxon>
        <taxon>Charophyceae</taxon>
        <taxon>Charales</taxon>
        <taxon>Characeae</taxon>
        <taxon>Chara</taxon>
    </lineage>
</organism>
<dbReference type="GO" id="GO:0005737">
    <property type="term" value="C:cytoplasm"/>
    <property type="evidence" value="ECO:0007669"/>
    <property type="project" value="TreeGrafter"/>
</dbReference>
<feature type="compositionally biased region" description="Low complexity" evidence="2">
    <location>
        <begin position="454"/>
        <end position="477"/>
    </location>
</feature>
<dbReference type="InterPro" id="IPR017932">
    <property type="entry name" value="GATase_2_dom"/>
</dbReference>
<proteinExistence type="predicted"/>
<keyword evidence="5" id="KW-1185">Reference proteome</keyword>
<dbReference type="PANTHER" id="PTHR43187">
    <property type="entry name" value="GLUTAMINE AMIDOTRANSFERASE DUG3-RELATED"/>
    <property type="match status" value="1"/>
</dbReference>